<comment type="caution">
    <text evidence="4">The sequence shown here is derived from an EMBL/GenBank/DDBJ whole genome shotgun (WGS) entry which is preliminary data.</text>
</comment>
<dbReference type="Gene3D" id="3.40.50.2000">
    <property type="entry name" value="Glycogen Phosphorylase B"/>
    <property type="match status" value="2"/>
</dbReference>
<reference evidence="5" key="1">
    <citation type="journal article" date="2019" name="Int. J. Syst. Evol. Microbiol.">
        <title>The Global Catalogue of Microorganisms (GCM) 10K type strain sequencing project: providing services to taxonomists for standard genome sequencing and annotation.</title>
        <authorList>
            <consortium name="The Broad Institute Genomics Platform"/>
            <consortium name="The Broad Institute Genome Sequencing Center for Infectious Disease"/>
            <person name="Wu L."/>
            <person name="Ma J."/>
        </authorList>
    </citation>
    <scope>NUCLEOTIDE SEQUENCE [LARGE SCALE GENOMIC DNA]</scope>
    <source>
        <strain evidence="5">JCM 12165</strain>
    </source>
</reference>
<dbReference type="PANTHER" id="PTHR12526">
    <property type="entry name" value="GLYCOSYLTRANSFERASE"/>
    <property type="match status" value="1"/>
</dbReference>
<evidence type="ECO:0000313" key="5">
    <source>
        <dbReference type="Proteomes" id="UP001597145"/>
    </source>
</evidence>
<name>A0ABW4FNM8_9PSEU</name>
<sequence length="400" mass="42535">MQIDYLVGGLRISLGPDTMTPGPANHIENAVGALRALGHDVSLYLSSAQPVLSRFASVGEGTAGGSRVPPLAGDAVRLGASALNSARVAAWSASSTADIVYERAAVLTDLSAAHRRARPGGAVRVVESNGIFSRETAHDRNALAAEGLARRIERRLYQKADVVVAVSENLAAELREYAALPDNKLLVVPNGVPPEVADLPRRTPRRIIGFAGAVIDWQNLENLVHAFARVRATLEDGAEWRVHIVGDGPALPALHEAVRADGIGDAVQFLPRMSRTDLYDEMSSWSVGVALHRPSSSRTMYHSPLKLYEYAGLGLACLVSASPDAARLQEAGAAITVVEPTADGIAAALHEIMRAGQVDPDVAHARAASVRQGHGWTTRMESVLQRVEEIAAPGIRFVRP</sequence>
<proteinExistence type="predicted"/>
<evidence type="ECO:0000256" key="2">
    <source>
        <dbReference type="ARBA" id="ARBA00022679"/>
    </source>
</evidence>
<dbReference type="InterPro" id="IPR028098">
    <property type="entry name" value="Glyco_trans_4-like_N"/>
</dbReference>
<protein>
    <submittedName>
        <fullName evidence="4">Glycosyltransferase</fullName>
        <ecNumber evidence="4">2.4.-.-</ecNumber>
    </submittedName>
</protein>
<keyword evidence="1 4" id="KW-0328">Glycosyltransferase</keyword>
<dbReference type="EMBL" id="JBHUCP010000017">
    <property type="protein sequence ID" value="MFD1532007.1"/>
    <property type="molecule type" value="Genomic_DNA"/>
</dbReference>
<evidence type="ECO:0000313" key="4">
    <source>
        <dbReference type="EMBL" id="MFD1532007.1"/>
    </source>
</evidence>
<dbReference type="RefSeq" id="WP_343980375.1">
    <property type="nucleotide sequence ID" value="NZ_BAAAJG010000012.1"/>
</dbReference>
<evidence type="ECO:0000259" key="3">
    <source>
        <dbReference type="Pfam" id="PF13439"/>
    </source>
</evidence>
<dbReference type="EC" id="2.4.-.-" evidence="4"/>
<evidence type="ECO:0000256" key="1">
    <source>
        <dbReference type="ARBA" id="ARBA00022676"/>
    </source>
</evidence>
<dbReference type="SUPFAM" id="SSF53756">
    <property type="entry name" value="UDP-Glycosyltransferase/glycogen phosphorylase"/>
    <property type="match status" value="1"/>
</dbReference>
<accession>A0ABW4FNM8</accession>
<dbReference type="GO" id="GO:0016757">
    <property type="term" value="F:glycosyltransferase activity"/>
    <property type="evidence" value="ECO:0007669"/>
    <property type="project" value="UniProtKB-KW"/>
</dbReference>
<keyword evidence="5" id="KW-1185">Reference proteome</keyword>
<dbReference type="Proteomes" id="UP001597145">
    <property type="component" value="Unassembled WGS sequence"/>
</dbReference>
<keyword evidence="2 4" id="KW-0808">Transferase</keyword>
<dbReference type="Pfam" id="PF13439">
    <property type="entry name" value="Glyco_transf_4"/>
    <property type="match status" value="1"/>
</dbReference>
<gene>
    <name evidence="4" type="ORF">ACFSCY_21480</name>
</gene>
<organism evidence="4 5">
    <name type="scientific">Pseudonocardia aurantiaca</name>
    <dbReference type="NCBI Taxonomy" id="75290"/>
    <lineage>
        <taxon>Bacteria</taxon>
        <taxon>Bacillati</taxon>
        <taxon>Actinomycetota</taxon>
        <taxon>Actinomycetes</taxon>
        <taxon>Pseudonocardiales</taxon>
        <taxon>Pseudonocardiaceae</taxon>
        <taxon>Pseudonocardia</taxon>
    </lineage>
</organism>
<feature type="domain" description="Glycosyltransferase subfamily 4-like N-terminal" evidence="3">
    <location>
        <begin position="22"/>
        <end position="195"/>
    </location>
</feature>
<dbReference type="Pfam" id="PF13692">
    <property type="entry name" value="Glyco_trans_1_4"/>
    <property type="match status" value="1"/>
</dbReference>